<dbReference type="InterPro" id="IPR012318">
    <property type="entry name" value="HTH_CRP"/>
</dbReference>
<keyword evidence="2" id="KW-0238">DNA-binding</keyword>
<evidence type="ECO:0000256" key="2">
    <source>
        <dbReference type="ARBA" id="ARBA00023125"/>
    </source>
</evidence>
<dbReference type="Proteomes" id="UP000018466">
    <property type="component" value="Unassembled WGS sequence"/>
</dbReference>
<keyword evidence="7" id="KW-1185">Reference proteome</keyword>
<dbReference type="InterPro" id="IPR018490">
    <property type="entry name" value="cNMP-bd_dom_sf"/>
</dbReference>
<dbReference type="PROSITE" id="PS51063">
    <property type="entry name" value="HTH_CRP_2"/>
    <property type="match status" value="1"/>
</dbReference>
<dbReference type="EMBL" id="AGEL01000007">
    <property type="protein sequence ID" value="EHO16523.1"/>
    <property type="molecule type" value="Genomic_DNA"/>
</dbReference>
<dbReference type="GO" id="GO:0006355">
    <property type="term" value="P:regulation of DNA-templated transcription"/>
    <property type="evidence" value="ECO:0007669"/>
    <property type="project" value="InterPro"/>
</dbReference>
<evidence type="ECO:0000313" key="7">
    <source>
        <dbReference type="Proteomes" id="UP000018466"/>
    </source>
</evidence>
<protein>
    <recommendedName>
        <fullName evidence="8">Cyclic nucleotide-binding domain-containing protein</fullName>
    </recommendedName>
</protein>
<evidence type="ECO:0000259" key="5">
    <source>
        <dbReference type="PROSITE" id="PS51063"/>
    </source>
</evidence>
<dbReference type="InterPro" id="IPR036390">
    <property type="entry name" value="WH_DNA-bd_sf"/>
</dbReference>
<dbReference type="InterPro" id="IPR014710">
    <property type="entry name" value="RmlC-like_jellyroll"/>
</dbReference>
<reference evidence="6 7" key="1">
    <citation type="submission" date="2011-10" db="EMBL/GenBank/DDBJ databases">
        <title>The Genome Sequence of Lachnospiraceae bacterium ACC2.</title>
        <authorList>
            <consortium name="The Broad Institute Genome Sequencing Platform"/>
            <person name="Earl A."/>
            <person name="Ward D."/>
            <person name="Feldgarden M."/>
            <person name="Gevers D."/>
            <person name="Sizova M."/>
            <person name="Hazen A."/>
            <person name="Epstein S."/>
            <person name="Young S.K."/>
            <person name="Zeng Q."/>
            <person name="Gargeya S."/>
            <person name="Fitzgerald M."/>
            <person name="Haas B."/>
            <person name="Abouelleil A."/>
            <person name="Alvarado L."/>
            <person name="Arachchi H.M."/>
            <person name="Berlin A."/>
            <person name="Brown A."/>
            <person name="Chapman S.B."/>
            <person name="Chen Z."/>
            <person name="Dunbar C."/>
            <person name="Freedman E."/>
            <person name="Gearin G."/>
            <person name="Goldberg J."/>
            <person name="Griggs A."/>
            <person name="Gujja S."/>
            <person name="Heiman D."/>
            <person name="Howarth C."/>
            <person name="Larson L."/>
            <person name="Lui A."/>
            <person name="MacDonald P.J.P."/>
            <person name="Montmayeur A."/>
            <person name="Murphy C."/>
            <person name="Neiman D."/>
            <person name="Pearson M."/>
            <person name="Priest M."/>
            <person name="Roberts A."/>
            <person name="Saif S."/>
            <person name="Shea T."/>
            <person name="Shenoy N."/>
            <person name="Sisk P."/>
            <person name="Stolte C."/>
            <person name="Sykes S."/>
            <person name="Wortman J."/>
            <person name="Nusbaum C."/>
            <person name="Birren B."/>
        </authorList>
    </citation>
    <scope>NUCLEOTIDE SEQUENCE [LARGE SCALE GENOMIC DNA]</scope>
    <source>
        <strain evidence="6 7">ACC2</strain>
    </source>
</reference>
<dbReference type="GeneID" id="86940983"/>
<evidence type="ECO:0000313" key="6">
    <source>
        <dbReference type="EMBL" id="EHO16523.1"/>
    </source>
</evidence>
<dbReference type="RefSeq" id="WP_009533055.1">
    <property type="nucleotide sequence ID" value="NZ_JH590863.1"/>
</dbReference>
<dbReference type="AlphaFoldDB" id="A0AA36Y4G5"/>
<name>A0AA36Y4G5_9FIRM</name>
<keyword evidence="3" id="KW-0804">Transcription</keyword>
<evidence type="ECO:0000259" key="4">
    <source>
        <dbReference type="PROSITE" id="PS50042"/>
    </source>
</evidence>
<evidence type="ECO:0000256" key="1">
    <source>
        <dbReference type="ARBA" id="ARBA00023015"/>
    </source>
</evidence>
<dbReference type="SUPFAM" id="SSF51206">
    <property type="entry name" value="cAMP-binding domain-like"/>
    <property type="match status" value="1"/>
</dbReference>
<evidence type="ECO:0000256" key="3">
    <source>
        <dbReference type="ARBA" id="ARBA00023163"/>
    </source>
</evidence>
<proteinExistence type="predicted"/>
<dbReference type="InterPro" id="IPR000595">
    <property type="entry name" value="cNMP-bd_dom"/>
</dbReference>
<sequence>MLTPAHLQRASCFQHFSDEDCVRFLDAVPHSTRCFAPGETVFLPGTTIRRSALILSGHVHICHAAGDTETIAAVYGPGELIGCSFELSGTVNDCCCIRAAVQSQLLFFSILDFIRNGTQLNFYSRFIEDFLRSYAQAPISLNRTIQVMSEKTLREKLLRFFSDLSRDADSRRFYLSLNQEQLAQRIGSERSSVCRELGKLRQERILKLENGWVELL</sequence>
<dbReference type="PROSITE" id="PS50042">
    <property type="entry name" value="CNMP_BINDING_3"/>
    <property type="match status" value="1"/>
</dbReference>
<gene>
    <name evidence="6" type="ORF">HMPREF9623_01222</name>
</gene>
<feature type="domain" description="Cyclic nucleotide-binding" evidence="4">
    <location>
        <begin position="12"/>
        <end position="82"/>
    </location>
</feature>
<dbReference type="CDD" id="cd00038">
    <property type="entry name" value="CAP_ED"/>
    <property type="match status" value="1"/>
</dbReference>
<dbReference type="GO" id="GO:0003677">
    <property type="term" value="F:DNA binding"/>
    <property type="evidence" value="ECO:0007669"/>
    <property type="project" value="UniProtKB-KW"/>
</dbReference>
<dbReference type="SUPFAM" id="SSF46785">
    <property type="entry name" value="Winged helix' DNA-binding domain"/>
    <property type="match status" value="1"/>
</dbReference>
<feature type="domain" description="HTH crp-type" evidence="5">
    <location>
        <begin position="151"/>
        <end position="216"/>
    </location>
</feature>
<dbReference type="Pfam" id="PF00027">
    <property type="entry name" value="cNMP_binding"/>
    <property type="match status" value="1"/>
</dbReference>
<organism evidence="6 7">
    <name type="scientific">Stomatobaculum longum</name>
    <dbReference type="NCBI Taxonomy" id="796942"/>
    <lineage>
        <taxon>Bacteria</taxon>
        <taxon>Bacillati</taxon>
        <taxon>Bacillota</taxon>
        <taxon>Clostridia</taxon>
        <taxon>Lachnospirales</taxon>
        <taxon>Lachnospiraceae</taxon>
        <taxon>Stomatobaculum</taxon>
    </lineage>
</organism>
<dbReference type="Pfam" id="PF13545">
    <property type="entry name" value="HTH_Crp_2"/>
    <property type="match status" value="1"/>
</dbReference>
<accession>A0AA36Y4G5</accession>
<dbReference type="Gene3D" id="2.60.120.10">
    <property type="entry name" value="Jelly Rolls"/>
    <property type="match status" value="1"/>
</dbReference>
<keyword evidence="1" id="KW-0805">Transcription regulation</keyword>
<evidence type="ECO:0008006" key="8">
    <source>
        <dbReference type="Google" id="ProtNLM"/>
    </source>
</evidence>
<comment type="caution">
    <text evidence="6">The sequence shown here is derived from an EMBL/GenBank/DDBJ whole genome shotgun (WGS) entry which is preliminary data.</text>
</comment>